<proteinExistence type="predicted"/>
<accession>A0ACB9QGK8</accession>
<protein>
    <submittedName>
        <fullName evidence="1">Uncharacterized protein</fullName>
    </submittedName>
</protein>
<evidence type="ECO:0000313" key="1">
    <source>
        <dbReference type="EMBL" id="KAI4365863.1"/>
    </source>
</evidence>
<reference evidence="2" key="1">
    <citation type="journal article" date="2023" name="Front. Plant Sci.">
        <title>Chromosomal-level genome assembly of Melastoma candidum provides insights into trichome evolution.</title>
        <authorList>
            <person name="Zhong Y."/>
            <person name="Wu W."/>
            <person name="Sun C."/>
            <person name="Zou P."/>
            <person name="Liu Y."/>
            <person name="Dai S."/>
            <person name="Zhou R."/>
        </authorList>
    </citation>
    <scope>NUCLEOTIDE SEQUENCE [LARGE SCALE GENOMIC DNA]</scope>
</reference>
<evidence type="ECO:0000313" key="2">
    <source>
        <dbReference type="Proteomes" id="UP001057402"/>
    </source>
</evidence>
<dbReference type="EMBL" id="CM042885">
    <property type="protein sequence ID" value="KAI4365863.1"/>
    <property type="molecule type" value="Genomic_DNA"/>
</dbReference>
<keyword evidence="2" id="KW-1185">Reference proteome</keyword>
<gene>
    <name evidence="1" type="ORF">MLD38_021811</name>
</gene>
<organism evidence="1 2">
    <name type="scientific">Melastoma candidum</name>
    <dbReference type="NCBI Taxonomy" id="119954"/>
    <lineage>
        <taxon>Eukaryota</taxon>
        <taxon>Viridiplantae</taxon>
        <taxon>Streptophyta</taxon>
        <taxon>Embryophyta</taxon>
        <taxon>Tracheophyta</taxon>
        <taxon>Spermatophyta</taxon>
        <taxon>Magnoliopsida</taxon>
        <taxon>eudicotyledons</taxon>
        <taxon>Gunneridae</taxon>
        <taxon>Pentapetalae</taxon>
        <taxon>rosids</taxon>
        <taxon>malvids</taxon>
        <taxon>Myrtales</taxon>
        <taxon>Melastomataceae</taxon>
        <taxon>Melastomatoideae</taxon>
        <taxon>Melastomateae</taxon>
        <taxon>Melastoma</taxon>
    </lineage>
</organism>
<dbReference type="Proteomes" id="UP001057402">
    <property type="component" value="Chromosome 6"/>
</dbReference>
<sequence length="1256" mass="135482">MQSALAETSSDKQGTQEEWSGLSVRNAETTVQISQPNTLTDDPRQSALNSSSMHPHSSSSRPLQPSNDGRTATITGISGAKQSDLWLLHGESEILQADSSPRWQLDRNHHQNQLLEGSQNYMSVTNSLDSPATRMSVGSFGHQPSIMNPKKWKALESKNVGDHSMSRNLGGDNYVQTMSSRSPGLATSGSPASHGEDSHQLPRHHGFDFWRSASSPMNIKGIPENRNALTAESSGNNDRYERGHENKRNFSGAFHLNSANKMTAGADREHTWLDAGGASNLPRCLPNQSGEGIQKPTTIRKFQYHPMGNVGTDMESPFGIKQVATKTIISQTRGFGHPRLIGSADATPMSSEKFQVDSRGTEAALGGMSVYASENLSGSVFASCKNVQSSPNMLELLNKVDQSREPGVSSHLSSSERNENIEAETSDGSVGHFQRNHFLASKGFNLQLAPPSPRLQNFNRVSPSQNPLTLPGSHSLSQGEMDHSVFVSTSSIQSLSSLRETPATDCGNIVGSSGQITSKTPTRNLQGGFSGPFSSGFPFTRNRPPNQLDTSANAIVGPSQSVTALSNQIPAHSNFIDTSHERTEFIQSDLPGAPNIPSSASSVPAKADLGIVNQMHSAFPPQQFPTSQSSAALSFPGQAPFSRVLPDAWMATSNQQHLLSAIPGNSTMGLVDVGPKYSNRVDMNSSELRKCDSGDLQNGGQGPSESNERVKVRRFDGENYTVKEPSSEITGPSETAMRDKETLLKPLSDVPPSSTGKQGNVEAFDVLRPSNSLLHQVHPFKTYDGDLDVRVMKRLKGLDSSSDSQTVALEAGKTLSGNSCVPVESSSIHGVDSEMLHFTNRSGDNQGISMASLDTGAFSKVDSRGSSMAPAGFEQYGNIIDGNMHNVYDARKMALLKSMQQPAIFHKSADAVQMHSSAVVPQAVLAVNTVGNLLDCSTPSATTGGRALSDHLPPLEARGPNFLWPSRKRKSKVPENLSWHKEVIDGSGAVQEMGEAEVEWAKACNRLAEKVDNESDSIEGGASAMKPRRRLLLSTQLMQLLLQPSPAAFLCGDAMVNVENLVYCVTRKTLGDACNWISFTNANPSVHSDDEKMIAEAPEVSEKKDDQNLTKAVEYLVGKTRTLENELSRLDRKFFIADLRAEGQDLEKLSIINRFAKFHGRGHAEGMGMTSSSDAAASLLKFCPQRYVTALPMPRNLPDRIQCLSLCSSACLMRPQQLIGMVAALFFEIGQAPGCNSGQSLLKIIILPDGTESDVD</sequence>
<name>A0ACB9QGK8_9MYRT</name>
<comment type="caution">
    <text evidence="1">The sequence shown here is derived from an EMBL/GenBank/DDBJ whole genome shotgun (WGS) entry which is preliminary data.</text>
</comment>